<evidence type="ECO:0000256" key="5">
    <source>
        <dbReference type="ARBA" id="ARBA00023004"/>
    </source>
</evidence>
<evidence type="ECO:0000256" key="6">
    <source>
        <dbReference type="ARBA" id="ARBA00023033"/>
    </source>
</evidence>
<keyword evidence="5" id="KW-0408">Iron</keyword>
<keyword evidence="6" id="KW-0503">Monooxygenase</keyword>
<proteinExistence type="inferred from homology"/>
<dbReference type="GeneID" id="140012809"/>
<dbReference type="PANTHER" id="PTHR24286:SF384">
    <property type="entry name" value="P450, PUTATIVE (EUROFUNG)-RELATED"/>
    <property type="match status" value="1"/>
</dbReference>
<dbReference type="PANTHER" id="PTHR24286">
    <property type="entry name" value="CYTOCHROME P450 26"/>
    <property type="match status" value="1"/>
</dbReference>
<accession>A0ABM4VCH3</accession>
<dbReference type="Proteomes" id="UP001652660">
    <property type="component" value="Chromosome 8e"/>
</dbReference>
<keyword evidence="4" id="KW-0560">Oxidoreductase</keyword>
<evidence type="ECO:0000313" key="8">
    <source>
        <dbReference type="RefSeq" id="XP_071917225.1"/>
    </source>
</evidence>
<dbReference type="InterPro" id="IPR036396">
    <property type="entry name" value="Cyt_P450_sf"/>
</dbReference>
<protein>
    <submittedName>
        <fullName evidence="8">Beta-amyrin 28-monooxygenase-like</fullName>
    </submittedName>
</protein>
<keyword evidence="3" id="KW-0479">Metal-binding</keyword>
<dbReference type="SUPFAM" id="SSF48264">
    <property type="entry name" value="Cytochrome P450"/>
    <property type="match status" value="1"/>
</dbReference>
<organism evidence="7 8">
    <name type="scientific">Coffea arabica</name>
    <name type="common">Arabian coffee</name>
    <dbReference type="NCBI Taxonomy" id="13443"/>
    <lineage>
        <taxon>Eukaryota</taxon>
        <taxon>Viridiplantae</taxon>
        <taxon>Streptophyta</taxon>
        <taxon>Embryophyta</taxon>
        <taxon>Tracheophyta</taxon>
        <taxon>Spermatophyta</taxon>
        <taxon>Magnoliopsida</taxon>
        <taxon>eudicotyledons</taxon>
        <taxon>Gunneridae</taxon>
        <taxon>Pentapetalae</taxon>
        <taxon>asterids</taxon>
        <taxon>lamiids</taxon>
        <taxon>Gentianales</taxon>
        <taxon>Rubiaceae</taxon>
        <taxon>Ixoroideae</taxon>
        <taxon>Gardenieae complex</taxon>
        <taxon>Bertiereae - Coffeeae clade</taxon>
        <taxon>Coffeeae</taxon>
        <taxon>Coffea</taxon>
    </lineage>
</organism>
<dbReference type="RefSeq" id="XP_071917225.1">
    <property type="nucleotide sequence ID" value="XM_072061124.1"/>
</dbReference>
<name>A0ABM4VCH3_COFAR</name>
<dbReference type="Gene3D" id="1.10.630.10">
    <property type="entry name" value="Cytochrome P450"/>
    <property type="match status" value="1"/>
</dbReference>
<evidence type="ECO:0000256" key="1">
    <source>
        <dbReference type="ARBA" id="ARBA00010617"/>
    </source>
</evidence>
<reference evidence="8" key="1">
    <citation type="submission" date="2025-08" db="UniProtKB">
        <authorList>
            <consortium name="RefSeq"/>
        </authorList>
    </citation>
    <scope>IDENTIFICATION</scope>
    <source>
        <tissue evidence="8">Leaves</tissue>
    </source>
</reference>
<evidence type="ECO:0000256" key="4">
    <source>
        <dbReference type="ARBA" id="ARBA00023002"/>
    </source>
</evidence>
<evidence type="ECO:0000256" key="3">
    <source>
        <dbReference type="ARBA" id="ARBA00022723"/>
    </source>
</evidence>
<sequence>MVQEGIPEKFFMDRMKKYSKEVFKTSLLSEPTAVFCGAAANKFLFSNENKLVSLAFPRNIRKIFPYSATPTTTIADSSLKLRVMLLGFFKPDVLHNLVEVVDSVAKKHFQTHWDSKKKSMFYHLSRSLPSRKPVEFF</sequence>
<evidence type="ECO:0000256" key="2">
    <source>
        <dbReference type="ARBA" id="ARBA00022617"/>
    </source>
</evidence>
<evidence type="ECO:0000313" key="7">
    <source>
        <dbReference type="Proteomes" id="UP001652660"/>
    </source>
</evidence>
<comment type="similarity">
    <text evidence="1">Belongs to the cytochrome P450 family.</text>
</comment>
<keyword evidence="2" id="KW-0349">Heme</keyword>
<keyword evidence="7" id="KW-1185">Reference proteome</keyword>
<gene>
    <name evidence="8" type="primary">LOC140012809</name>
</gene>